<sequence length="227" mass="24074">MGTEPGDEAGPPQARPGSDLGRRVAQRREELGLTREEAATRASMDPGYLEYVESQAGVVSMEALTAMADALETTVSTLLGAGTEQLLGRGPLARRPALEVLPPAECREKLAHGGVGRVVFSAPEGPEAVPVNFRLVGDAIVFRTAAGGVLAGAVGSDVAFEVDRIDEARSEGWSILVRGVAEPVSEPEERQHLSETADPHSWAGGERHTWVRIPLGRITGRRIRSGL</sequence>
<name>A0A1Z2KXB9_9ACTN</name>
<evidence type="ECO:0000313" key="4">
    <source>
        <dbReference type="Proteomes" id="UP000195755"/>
    </source>
</evidence>
<dbReference type="EMBL" id="CP021744">
    <property type="protein sequence ID" value="ARZ66695.1"/>
    <property type="molecule type" value="Genomic_DNA"/>
</dbReference>
<reference evidence="3 4" key="1">
    <citation type="submission" date="2017-06" db="EMBL/GenBank/DDBJ databases">
        <title>Streptomyces albireticuli Genome sequencing and assembly.</title>
        <authorList>
            <person name="Wang Y."/>
            <person name="Du B."/>
            <person name="Ding Y."/>
            <person name="Liu H."/>
            <person name="Hou Q."/>
            <person name="Liu K."/>
            <person name="Yao L."/>
            <person name="Wang C."/>
        </authorList>
    </citation>
    <scope>NUCLEOTIDE SEQUENCE [LARGE SCALE GENOMIC DNA]</scope>
    <source>
        <strain evidence="3 4">MDJK11</strain>
    </source>
</reference>
<dbReference type="GO" id="GO:0003677">
    <property type="term" value="F:DNA binding"/>
    <property type="evidence" value="ECO:0007669"/>
    <property type="project" value="InterPro"/>
</dbReference>
<dbReference type="Gene3D" id="1.10.260.40">
    <property type="entry name" value="lambda repressor-like DNA-binding domains"/>
    <property type="match status" value="1"/>
</dbReference>
<dbReference type="KEGG" id="salj:SMD11_1031"/>
<dbReference type="Proteomes" id="UP000195755">
    <property type="component" value="Chromosome"/>
</dbReference>
<proteinExistence type="predicted"/>
<organism evidence="3 4">
    <name type="scientific">Streptomyces albireticuli</name>
    <dbReference type="NCBI Taxonomy" id="1940"/>
    <lineage>
        <taxon>Bacteria</taxon>
        <taxon>Bacillati</taxon>
        <taxon>Actinomycetota</taxon>
        <taxon>Actinomycetes</taxon>
        <taxon>Kitasatosporales</taxon>
        <taxon>Streptomycetaceae</taxon>
        <taxon>Streptomyces</taxon>
    </lineage>
</organism>
<accession>A0A1Z2KXB9</accession>
<evidence type="ECO:0000256" key="1">
    <source>
        <dbReference type="SAM" id="MobiDB-lite"/>
    </source>
</evidence>
<dbReference type="SUPFAM" id="SSF50475">
    <property type="entry name" value="FMN-binding split barrel"/>
    <property type="match status" value="1"/>
</dbReference>
<dbReference type="AlphaFoldDB" id="A0A1Z2KXB9"/>
<dbReference type="OrthoDB" id="7062584at2"/>
<dbReference type="InterPro" id="IPR010982">
    <property type="entry name" value="Lambda_DNA-bd_dom_sf"/>
</dbReference>
<dbReference type="InterPro" id="IPR012349">
    <property type="entry name" value="Split_barrel_FMN-bd"/>
</dbReference>
<dbReference type="Gene3D" id="2.30.110.10">
    <property type="entry name" value="Electron Transport, Fmn-binding Protein, Chain A"/>
    <property type="match status" value="1"/>
</dbReference>
<evidence type="ECO:0000259" key="2">
    <source>
        <dbReference type="PROSITE" id="PS50943"/>
    </source>
</evidence>
<feature type="domain" description="HTH cro/C1-type" evidence="2">
    <location>
        <begin position="24"/>
        <end position="78"/>
    </location>
</feature>
<dbReference type="PROSITE" id="PS50943">
    <property type="entry name" value="HTH_CROC1"/>
    <property type="match status" value="1"/>
</dbReference>
<protein>
    <submittedName>
        <fullName evidence="3">XRE family transcriptional regulator</fullName>
    </submittedName>
</protein>
<dbReference type="InterPro" id="IPR001387">
    <property type="entry name" value="Cro/C1-type_HTH"/>
</dbReference>
<feature type="region of interest" description="Disordered" evidence="1">
    <location>
        <begin position="1"/>
        <end position="33"/>
    </location>
</feature>
<dbReference type="SMART" id="SM00530">
    <property type="entry name" value="HTH_XRE"/>
    <property type="match status" value="1"/>
</dbReference>
<evidence type="ECO:0000313" key="3">
    <source>
        <dbReference type="EMBL" id="ARZ66695.1"/>
    </source>
</evidence>
<dbReference type="Pfam" id="PF13560">
    <property type="entry name" value="HTH_31"/>
    <property type="match status" value="1"/>
</dbReference>
<dbReference type="CDD" id="cd00093">
    <property type="entry name" value="HTH_XRE"/>
    <property type="match status" value="1"/>
</dbReference>
<feature type="compositionally biased region" description="Basic and acidic residues" evidence="1">
    <location>
        <begin position="20"/>
        <end position="33"/>
    </location>
</feature>
<dbReference type="RefSeq" id="WP_087925271.1">
    <property type="nucleotide sequence ID" value="NZ_CP021744.1"/>
</dbReference>
<gene>
    <name evidence="3" type="ORF">SMD11_1031</name>
</gene>
<dbReference type="SUPFAM" id="SSF47413">
    <property type="entry name" value="lambda repressor-like DNA-binding domains"/>
    <property type="match status" value="1"/>
</dbReference>
<dbReference type="InterPro" id="IPR024747">
    <property type="entry name" value="Pyridox_Oxase-rel"/>
</dbReference>
<dbReference type="Pfam" id="PF12900">
    <property type="entry name" value="Pyridox_ox_2"/>
    <property type="match status" value="1"/>
</dbReference>